<dbReference type="InterPro" id="IPR050315">
    <property type="entry name" value="FAD-oxidoreductase_2"/>
</dbReference>
<dbReference type="NCBIfam" id="TIGR01813">
    <property type="entry name" value="flavo_cyto_c"/>
    <property type="match status" value="1"/>
</dbReference>
<dbReference type="NCBIfam" id="TIGR01409">
    <property type="entry name" value="TAT_signal_seq"/>
    <property type="match status" value="1"/>
</dbReference>
<dbReference type="InterPro" id="IPR036188">
    <property type="entry name" value="FAD/NAD-bd_sf"/>
</dbReference>
<dbReference type="OrthoDB" id="9148689at2"/>
<dbReference type="Proteomes" id="UP000282060">
    <property type="component" value="Unassembled WGS sequence"/>
</dbReference>
<name>A0A3S0IDG0_9GAMM</name>
<comment type="caution">
    <text evidence="9">The sequence shown here is derived from an EMBL/GenBank/DDBJ whole genome shotgun (WGS) entry which is preliminary data.</text>
</comment>
<keyword evidence="3 7" id="KW-0285">Flavoprotein</keyword>
<feature type="signal peptide" evidence="7">
    <location>
        <begin position="1"/>
        <end position="32"/>
    </location>
</feature>
<feature type="domain" description="FAD-dependent oxidoreductase 2 FAD-binding" evidence="8">
    <location>
        <begin position="45"/>
        <end position="487"/>
    </location>
</feature>
<reference evidence="9 10" key="1">
    <citation type="submission" date="2018-12" db="EMBL/GenBank/DDBJ databases">
        <authorList>
            <person name="Yu L."/>
        </authorList>
    </citation>
    <scope>NUCLEOTIDE SEQUENCE [LARGE SCALE GENOMIC DNA]</scope>
    <source>
        <strain evidence="9 10">HAW-EB5</strain>
    </source>
</reference>
<protein>
    <submittedName>
        <fullName evidence="9">Flavocytochrome c</fullName>
    </submittedName>
</protein>
<evidence type="ECO:0000256" key="2">
    <source>
        <dbReference type="ARBA" id="ARBA00004196"/>
    </source>
</evidence>
<dbReference type="EMBL" id="RXNV01000008">
    <property type="protein sequence ID" value="RTR30126.1"/>
    <property type="molecule type" value="Genomic_DNA"/>
</dbReference>
<keyword evidence="6 7" id="KW-0560">Oxidoreductase</keyword>
<dbReference type="GO" id="GO:0016491">
    <property type="term" value="F:oxidoreductase activity"/>
    <property type="evidence" value="ECO:0007669"/>
    <property type="project" value="UniProtKB-KW"/>
</dbReference>
<dbReference type="InterPro" id="IPR006311">
    <property type="entry name" value="TAT_signal"/>
</dbReference>
<keyword evidence="5 7" id="KW-0274">FAD</keyword>
<comment type="similarity">
    <text evidence="7">Belongs to the FAD-dependent oxidoreductase 2 family. FRD/SDH subfamily.</text>
</comment>
<dbReference type="SUPFAM" id="SSF51905">
    <property type="entry name" value="FAD/NAD(P)-binding domain"/>
    <property type="match status" value="1"/>
</dbReference>
<dbReference type="PANTHER" id="PTHR43400">
    <property type="entry name" value="FUMARATE REDUCTASE"/>
    <property type="match status" value="1"/>
</dbReference>
<evidence type="ECO:0000256" key="4">
    <source>
        <dbReference type="ARBA" id="ARBA00022729"/>
    </source>
</evidence>
<dbReference type="Gene3D" id="3.50.50.60">
    <property type="entry name" value="FAD/NAD(P)-binding domain"/>
    <property type="match status" value="1"/>
</dbReference>
<dbReference type="InterPro" id="IPR010960">
    <property type="entry name" value="Flavocytochrome_c"/>
</dbReference>
<gene>
    <name evidence="9" type="ORF">EKG39_15945</name>
</gene>
<sequence>MGDNNMQTRRSFLKFGAGAAAVGALAPLTVSANSSDVKWDEEHEIIIVGSGFAGLAAAVEAGKLGAKDIAVFEKLGVYGGNSTLNAGQACFANTDLQKQLGIEDSAELMVQDQLKSGRGYASEELLRHSAELGPYIYQLTKDCGCIYRDHIINTGGTSATRSHQVVERSGAGFIRPMLKTARSYGVKTKIRHKFEHLITAKDGTVLGIQVRKGYHFGHEDSGKLINVKAEKGVLIATGGFGANVSFRQALDPNLGAEVGCTNARGATGDGLIAMLAEGAMPVHLSFIQSGPWASPDEGGFGYGAGFSLYNFPHSVAIDRSTGQRFMNETADRKTRADLEVQRRDKDGKPNPALLIAPKHEAKKDPSMANVLKYNVAWEFDSVEAIAKHFDVPLKPLKKQIEDWNSYVKAGEDPQFGKRMNMSTGIYLTAPFIVQRLWPKVHYCQGGIQINAKAEVIAAKTGEKIPGLYAAGEVSGGVHGVSRLGGCSTPECMAFGVTAARSIMKA</sequence>
<dbReference type="SUPFAM" id="SSF56425">
    <property type="entry name" value="Succinate dehydrogenase/fumarate reductase flavoprotein, catalytic domain"/>
    <property type="match status" value="1"/>
</dbReference>
<accession>A0A3S0IDG0</accession>
<dbReference type="GO" id="GO:0030313">
    <property type="term" value="C:cell envelope"/>
    <property type="evidence" value="ECO:0007669"/>
    <property type="project" value="UniProtKB-SubCell"/>
</dbReference>
<dbReference type="PRINTS" id="PR00368">
    <property type="entry name" value="FADPNR"/>
</dbReference>
<dbReference type="PANTHER" id="PTHR43400:SF7">
    <property type="entry name" value="FAD-DEPENDENT OXIDOREDUCTASE 2 FAD BINDING DOMAIN-CONTAINING PROTEIN"/>
    <property type="match status" value="1"/>
</dbReference>
<organism evidence="9 10">
    <name type="scientific">Shewanella atlantica</name>
    <dbReference type="NCBI Taxonomy" id="271099"/>
    <lineage>
        <taxon>Bacteria</taxon>
        <taxon>Pseudomonadati</taxon>
        <taxon>Pseudomonadota</taxon>
        <taxon>Gammaproteobacteria</taxon>
        <taxon>Alteromonadales</taxon>
        <taxon>Shewanellaceae</taxon>
        <taxon>Shewanella</taxon>
    </lineage>
</organism>
<dbReference type="InterPro" id="IPR019546">
    <property type="entry name" value="TAT_signal_bac_arc"/>
</dbReference>
<evidence type="ECO:0000256" key="7">
    <source>
        <dbReference type="RuleBase" id="RU366062"/>
    </source>
</evidence>
<dbReference type="Gene3D" id="3.90.700.10">
    <property type="entry name" value="Succinate dehydrogenase/fumarate reductase flavoprotein, catalytic domain"/>
    <property type="match status" value="1"/>
</dbReference>
<proteinExistence type="inferred from homology"/>
<dbReference type="Pfam" id="PF00890">
    <property type="entry name" value="FAD_binding_2"/>
    <property type="match status" value="1"/>
</dbReference>
<evidence type="ECO:0000256" key="6">
    <source>
        <dbReference type="ARBA" id="ARBA00023002"/>
    </source>
</evidence>
<evidence type="ECO:0000313" key="9">
    <source>
        <dbReference type="EMBL" id="RTR30126.1"/>
    </source>
</evidence>
<dbReference type="GO" id="GO:0010181">
    <property type="term" value="F:FMN binding"/>
    <property type="evidence" value="ECO:0007669"/>
    <property type="project" value="InterPro"/>
</dbReference>
<keyword evidence="4 7" id="KW-0732">Signal</keyword>
<dbReference type="InterPro" id="IPR003953">
    <property type="entry name" value="FAD-dep_OxRdtase_2_FAD-bd"/>
</dbReference>
<evidence type="ECO:0000256" key="1">
    <source>
        <dbReference type="ARBA" id="ARBA00001974"/>
    </source>
</evidence>
<evidence type="ECO:0000256" key="3">
    <source>
        <dbReference type="ARBA" id="ARBA00022630"/>
    </source>
</evidence>
<dbReference type="InterPro" id="IPR027477">
    <property type="entry name" value="Succ_DH/fumarate_Rdtase_cat_sf"/>
</dbReference>
<dbReference type="AlphaFoldDB" id="A0A3S0IDG0"/>
<comment type="cofactor">
    <cofactor evidence="1">
        <name>FAD</name>
        <dbReference type="ChEBI" id="CHEBI:57692"/>
    </cofactor>
</comment>
<feature type="chain" id="PRO_5022255395" evidence="7">
    <location>
        <begin position="33"/>
        <end position="505"/>
    </location>
</feature>
<evidence type="ECO:0000313" key="10">
    <source>
        <dbReference type="Proteomes" id="UP000282060"/>
    </source>
</evidence>
<dbReference type="PROSITE" id="PS51318">
    <property type="entry name" value="TAT"/>
    <property type="match status" value="1"/>
</dbReference>
<keyword evidence="10" id="KW-1185">Reference proteome</keyword>
<comment type="subcellular location">
    <subcellularLocation>
        <location evidence="2">Cell envelope</location>
    </subcellularLocation>
</comment>
<evidence type="ECO:0000259" key="8">
    <source>
        <dbReference type="Pfam" id="PF00890"/>
    </source>
</evidence>
<evidence type="ECO:0000256" key="5">
    <source>
        <dbReference type="ARBA" id="ARBA00022827"/>
    </source>
</evidence>